<keyword evidence="1" id="KW-0472">Membrane</keyword>
<accession>A0A369WFI0</accession>
<evidence type="ECO:0000313" key="3">
    <source>
        <dbReference type="Proteomes" id="UP000253769"/>
    </source>
</evidence>
<organism evidence="2 3">
    <name type="scientific">Motiliproteus coralliicola</name>
    <dbReference type="NCBI Taxonomy" id="2283196"/>
    <lineage>
        <taxon>Bacteria</taxon>
        <taxon>Pseudomonadati</taxon>
        <taxon>Pseudomonadota</taxon>
        <taxon>Gammaproteobacteria</taxon>
        <taxon>Oceanospirillales</taxon>
        <taxon>Oceanospirillaceae</taxon>
        <taxon>Motiliproteus</taxon>
    </lineage>
</organism>
<reference evidence="2 3" key="1">
    <citation type="submission" date="2018-07" db="EMBL/GenBank/DDBJ databases">
        <title>Motiliproteus coralliicola sp. nov., a bacterium isolated from Coral.</title>
        <authorList>
            <person name="Wang G."/>
        </authorList>
    </citation>
    <scope>NUCLEOTIDE SEQUENCE [LARGE SCALE GENOMIC DNA]</scope>
    <source>
        <strain evidence="2 3">C34</strain>
    </source>
</reference>
<keyword evidence="3" id="KW-1185">Reference proteome</keyword>
<dbReference type="EMBL" id="QQOH01000003">
    <property type="protein sequence ID" value="RDE19414.1"/>
    <property type="molecule type" value="Genomic_DNA"/>
</dbReference>
<feature type="transmembrane region" description="Helical" evidence="1">
    <location>
        <begin position="109"/>
        <end position="135"/>
    </location>
</feature>
<dbReference type="RefSeq" id="WP_114695758.1">
    <property type="nucleotide sequence ID" value="NZ_QQOH01000003.1"/>
</dbReference>
<dbReference type="Proteomes" id="UP000253769">
    <property type="component" value="Unassembled WGS sequence"/>
</dbReference>
<sequence length="137" mass="14547">MTETAESKVRLEFDLHISHLTSTHVAFINDTSKVAGFLLLALGWYATSGDARDFLSVTPMMTNLAAVAIASAYLLSVCASWVAYRVSANAIRRLRELDYLPPSAYEGRVLGPITFAACVGGNGILAGLLIAALLIGS</sequence>
<keyword evidence="1" id="KW-1133">Transmembrane helix</keyword>
<name>A0A369WFI0_9GAMM</name>
<gene>
    <name evidence="2" type="ORF">DV711_10990</name>
</gene>
<comment type="caution">
    <text evidence="2">The sequence shown here is derived from an EMBL/GenBank/DDBJ whole genome shotgun (WGS) entry which is preliminary data.</text>
</comment>
<evidence type="ECO:0000256" key="1">
    <source>
        <dbReference type="SAM" id="Phobius"/>
    </source>
</evidence>
<dbReference type="AlphaFoldDB" id="A0A369WFI0"/>
<feature type="transmembrane region" description="Helical" evidence="1">
    <location>
        <begin position="64"/>
        <end position="88"/>
    </location>
</feature>
<protein>
    <submittedName>
        <fullName evidence="2">Uncharacterized protein</fullName>
    </submittedName>
</protein>
<evidence type="ECO:0000313" key="2">
    <source>
        <dbReference type="EMBL" id="RDE19414.1"/>
    </source>
</evidence>
<proteinExistence type="predicted"/>
<keyword evidence="1" id="KW-0812">Transmembrane</keyword>